<dbReference type="AlphaFoldDB" id="A0A8H3TV74"/>
<dbReference type="InterPro" id="IPR024957">
    <property type="entry name" value="Cep57_MT-bd_dom"/>
</dbReference>
<feature type="compositionally biased region" description="Basic and acidic residues" evidence="4">
    <location>
        <begin position="157"/>
        <end position="168"/>
    </location>
</feature>
<evidence type="ECO:0000259" key="5">
    <source>
        <dbReference type="Pfam" id="PF06657"/>
    </source>
</evidence>
<feature type="compositionally biased region" description="Acidic residues" evidence="4">
    <location>
        <begin position="145"/>
        <end position="156"/>
    </location>
</feature>
<feature type="coiled-coil region" evidence="3">
    <location>
        <begin position="326"/>
        <end position="402"/>
    </location>
</feature>
<feature type="region of interest" description="Disordered" evidence="4">
    <location>
        <begin position="81"/>
        <end position="287"/>
    </location>
</feature>
<proteinExistence type="predicted"/>
<evidence type="ECO:0000256" key="1">
    <source>
        <dbReference type="ARBA" id="ARBA00004496"/>
    </source>
</evidence>
<dbReference type="GO" id="GO:0005737">
    <property type="term" value="C:cytoplasm"/>
    <property type="evidence" value="ECO:0007669"/>
    <property type="project" value="UniProtKB-SubCell"/>
</dbReference>
<sequence length="729" mass="81005">MHHTAFPVDRRGRYPRTHEDASSDSDRSSSASSLPAPIRHPTFSFSSDDDDDDETIEFPRSAMHPTAMRHLDGWNVAQRSPTPVHHARASHLGGKQQQRATRETWSGDVSGASPGSTMGHHASRMTLGAGGLFTRSGKENRAYGGDDDDDDDEYDPERDVAKLVRGIDDPVPPPRSNIFAKPSPPKENSAAPTTHRQAHLAAPPSHRHRPVQPSPLRSLVVPSPDPSRSHSKNSRDETPHRERYRARVEDVTDEGTHRKTKSPTTSPPPPPPRPRVSSNPEPRRDVSWADMTRLTGMLATPRKGAAHDFVPEDGARASAGYIHDSLKDAVARMDALQDETALARRRIRELEADLERVRAEAARDRQRADEVEQRHAGLESEKKELEKLVVVLRREVAKISLDWHAEMDRARQLQARLDAVPATGLDAMMHALLQRINQLEGEVGRLRSVVERAVELKDVTFDDSRAAVSKDETFDARPKPNVDSKPTQYQEGLVAAAYDSPVHTVKPLTPPPSDEERSRRRKARTHAAHASHDARSDEPQEDPATSPFPAIRGERLEKEFFSPKVPVPIPTAISATSPTQPIATDAQAAASSTVQGLDHALRNNDPPPQTLVMSVLREIEQDYEHYLAIYTDLADQYKRTSPLSVKRNILAEHLKQVIDTIELKANQVARLTQVLQIKDKLYTAPIIKAAQASRSRMSVPETVRAVRKDLGKSIVSTPLPKRRHEHAIV</sequence>
<feature type="compositionally biased region" description="Basic residues" evidence="4">
    <location>
        <begin position="519"/>
        <end position="529"/>
    </location>
</feature>
<evidence type="ECO:0000256" key="4">
    <source>
        <dbReference type="SAM" id="MobiDB-lite"/>
    </source>
</evidence>
<dbReference type="EMBL" id="BLZA01000023">
    <property type="protein sequence ID" value="GHJ87513.1"/>
    <property type="molecule type" value="Genomic_DNA"/>
</dbReference>
<name>A0A8H3TV74_9TREE</name>
<evidence type="ECO:0000256" key="3">
    <source>
        <dbReference type="SAM" id="Coils"/>
    </source>
</evidence>
<dbReference type="Pfam" id="PF06657">
    <property type="entry name" value="Cep57_MT_bd"/>
    <property type="match status" value="1"/>
</dbReference>
<feature type="compositionally biased region" description="Pro residues" evidence="4">
    <location>
        <begin position="265"/>
        <end position="274"/>
    </location>
</feature>
<feature type="compositionally biased region" description="Basic and acidic residues" evidence="4">
    <location>
        <begin position="8"/>
        <end position="27"/>
    </location>
</feature>
<comment type="subcellular location">
    <subcellularLocation>
        <location evidence="1">Cytoplasm</location>
    </subcellularLocation>
</comment>
<gene>
    <name evidence="6" type="ORF">NliqN6_3915</name>
</gene>
<evidence type="ECO:0000256" key="2">
    <source>
        <dbReference type="ARBA" id="ARBA00022490"/>
    </source>
</evidence>
<keyword evidence="3" id="KW-0175">Coiled coil</keyword>
<feature type="region of interest" description="Disordered" evidence="4">
    <location>
        <begin position="496"/>
        <end position="549"/>
    </location>
</feature>
<comment type="caution">
    <text evidence="6">The sequence shown here is derived from an EMBL/GenBank/DDBJ whole genome shotgun (WGS) entry which is preliminary data.</text>
</comment>
<feature type="domain" description="Cep57 centrosome microtubule-binding" evidence="5">
    <location>
        <begin position="607"/>
        <end position="674"/>
    </location>
</feature>
<evidence type="ECO:0000313" key="6">
    <source>
        <dbReference type="EMBL" id="GHJ87513.1"/>
    </source>
</evidence>
<keyword evidence="7" id="KW-1185">Reference proteome</keyword>
<feature type="compositionally biased region" description="Acidic residues" evidence="4">
    <location>
        <begin position="47"/>
        <end position="56"/>
    </location>
</feature>
<feature type="compositionally biased region" description="Basic and acidic residues" evidence="4">
    <location>
        <begin position="233"/>
        <end position="257"/>
    </location>
</feature>
<dbReference type="Proteomes" id="UP000620104">
    <property type="component" value="Unassembled WGS sequence"/>
</dbReference>
<reference evidence="6" key="1">
    <citation type="submission" date="2020-07" db="EMBL/GenBank/DDBJ databases">
        <title>Draft Genome Sequence of a Deep-Sea Yeast, Naganishia (Cryptococcus) liquefaciens strain N6.</title>
        <authorList>
            <person name="Han Y.W."/>
            <person name="Kajitani R."/>
            <person name="Morimoto H."/>
            <person name="Parhat M."/>
            <person name="Tsubouchi H."/>
            <person name="Bakenova O."/>
            <person name="Ogata M."/>
            <person name="Argunhan B."/>
            <person name="Aoki R."/>
            <person name="Kajiwara S."/>
            <person name="Itoh T."/>
            <person name="Iwasaki H."/>
        </authorList>
    </citation>
    <scope>NUCLEOTIDE SEQUENCE</scope>
    <source>
        <strain evidence="6">N6</strain>
    </source>
</reference>
<dbReference type="OrthoDB" id="76453at2759"/>
<feature type="region of interest" description="Disordered" evidence="4">
    <location>
        <begin position="1"/>
        <end position="66"/>
    </location>
</feature>
<organism evidence="6 7">
    <name type="scientific">Naganishia liquefaciens</name>
    <dbReference type="NCBI Taxonomy" id="104408"/>
    <lineage>
        <taxon>Eukaryota</taxon>
        <taxon>Fungi</taxon>
        <taxon>Dikarya</taxon>
        <taxon>Basidiomycota</taxon>
        <taxon>Agaricomycotina</taxon>
        <taxon>Tremellomycetes</taxon>
        <taxon>Filobasidiales</taxon>
        <taxon>Filobasidiaceae</taxon>
        <taxon>Naganishia</taxon>
    </lineage>
</organism>
<dbReference type="GO" id="GO:0008017">
    <property type="term" value="F:microtubule binding"/>
    <property type="evidence" value="ECO:0007669"/>
    <property type="project" value="InterPro"/>
</dbReference>
<keyword evidence="2" id="KW-0963">Cytoplasm</keyword>
<accession>A0A8H3TV74</accession>
<evidence type="ECO:0000313" key="7">
    <source>
        <dbReference type="Proteomes" id="UP000620104"/>
    </source>
</evidence>
<protein>
    <recommendedName>
        <fullName evidence="5">Cep57 centrosome microtubule-binding domain-containing protein</fullName>
    </recommendedName>
</protein>